<dbReference type="AlphaFoldDB" id="A0A6M3J0E8"/>
<protein>
    <submittedName>
        <fullName evidence="1">Uncharacterized protein</fullName>
    </submittedName>
</protein>
<gene>
    <name evidence="1" type="ORF">MM415B00636_0036</name>
</gene>
<reference evidence="1" key="1">
    <citation type="submission" date="2020-03" db="EMBL/GenBank/DDBJ databases">
        <title>The deep terrestrial virosphere.</title>
        <authorList>
            <person name="Holmfeldt K."/>
            <person name="Nilsson E."/>
            <person name="Simone D."/>
            <person name="Lopez-Fernandez M."/>
            <person name="Wu X."/>
            <person name="de Brujin I."/>
            <person name="Lundin D."/>
            <person name="Andersson A."/>
            <person name="Bertilsson S."/>
            <person name="Dopson M."/>
        </authorList>
    </citation>
    <scope>NUCLEOTIDE SEQUENCE</scope>
    <source>
        <strain evidence="1">MM415B00636</strain>
    </source>
</reference>
<name>A0A6M3J0E8_9ZZZZ</name>
<evidence type="ECO:0000313" key="1">
    <source>
        <dbReference type="EMBL" id="QJA63303.1"/>
    </source>
</evidence>
<dbReference type="EMBL" id="MT141494">
    <property type="protein sequence ID" value="QJA63303.1"/>
    <property type="molecule type" value="Genomic_DNA"/>
</dbReference>
<proteinExistence type="predicted"/>
<sequence>MFKKIVGVVTGLCLVALITMGAYSTFSSLRLQLKADDTFAIQVRDTSGVTRFRVDITGAPHVYNSSGTEVWGVDALGQPTKVSHTVVNLSGTSYYNVNKANGSEFWIDDLYSTLGTRVASGVSIMLPKITSAYNNYTVKIQKMTSIAGISSTAGVTAFSGSTVICVSTVPWVSGTTDQIWNVTTGVTNESSTKVSPEVKEIDAVGDYLVFKAVYGASGSTWYQVGRYIQ</sequence>
<accession>A0A6M3J0E8</accession>
<organism evidence="1">
    <name type="scientific">viral metagenome</name>
    <dbReference type="NCBI Taxonomy" id="1070528"/>
    <lineage>
        <taxon>unclassified sequences</taxon>
        <taxon>metagenomes</taxon>
        <taxon>organismal metagenomes</taxon>
    </lineage>
</organism>